<reference evidence="2" key="1">
    <citation type="submission" date="2024-07" db="EMBL/GenBank/DDBJ databases">
        <authorList>
            <person name="Biller S.J."/>
        </authorList>
    </citation>
    <scope>NUCLEOTIDE SEQUENCE</scope>
    <source>
        <strain evidence="2">WC2420</strain>
    </source>
</reference>
<accession>A0AB39VQ42</accession>
<dbReference type="AlphaFoldDB" id="A0AB39VQ42"/>
<keyword evidence="1" id="KW-0732">Signal</keyword>
<organism evidence="2">
    <name type="scientific">Rouxiella sp. WC2420</name>
    <dbReference type="NCBI Taxonomy" id="3234145"/>
    <lineage>
        <taxon>Bacteria</taxon>
        <taxon>Pseudomonadati</taxon>
        <taxon>Pseudomonadota</taxon>
        <taxon>Gammaproteobacteria</taxon>
        <taxon>Enterobacterales</taxon>
        <taxon>Yersiniaceae</taxon>
        <taxon>Rouxiella</taxon>
    </lineage>
</organism>
<evidence type="ECO:0000256" key="1">
    <source>
        <dbReference type="SAM" id="SignalP"/>
    </source>
</evidence>
<feature type="signal peptide" evidence="1">
    <location>
        <begin position="1"/>
        <end position="24"/>
    </location>
</feature>
<protein>
    <recommendedName>
        <fullName evidence="3">Chalcone isomerase domain-containing protein</fullName>
    </recommendedName>
</protein>
<evidence type="ECO:0008006" key="3">
    <source>
        <dbReference type="Google" id="ProtNLM"/>
    </source>
</evidence>
<dbReference type="RefSeq" id="WP_369788680.1">
    <property type="nucleotide sequence ID" value="NZ_CP165628.1"/>
</dbReference>
<gene>
    <name evidence="2" type="ORF">AB3G37_17995</name>
</gene>
<feature type="chain" id="PRO_5044304869" description="Chalcone isomerase domain-containing protein" evidence="1">
    <location>
        <begin position="25"/>
        <end position="176"/>
    </location>
</feature>
<evidence type="ECO:0000313" key="2">
    <source>
        <dbReference type="EMBL" id="XDU71422.1"/>
    </source>
</evidence>
<dbReference type="EMBL" id="CP165628">
    <property type="protein sequence ID" value="XDU71422.1"/>
    <property type="molecule type" value="Genomic_DNA"/>
</dbReference>
<name>A0AB39VQ42_9GAMM</name>
<proteinExistence type="predicted"/>
<sequence>MMKAIFLSVLLLTTSLCLIPLAQAAQWSGWPQTGSAKLTWAFFDVYNSQLRTPSGKYQPNVWPQALIISYLRDISNKDLVKATSDQWKALGLLDEANQHQWLEQVQKIWPDVKSGNEITFVADSQGGQFYFQADGVSSPSPIGARFDRSFRDAFLAIWLSPSTQYPQLRKGLTGAR</sequence>